<accession>A0A1I0HQ75</accession>
<dbReference type="Pfam" id="PF12098">
    <property type="entry name" value="DUF3574"/>
    <property type="match status" value="1"/>
</dbReference>
<organism evidence="2 3">
    <name type="scientific">Stigmatella erecta</name>
    <dbReference type="NCBI Taxonomy" id="83460"/>
    <lineage>
        <taxon>Bacteria</taxon>
        <taxon>Pseudomonadati</taxon>
        <taxon>Myxococcota</taxon>
        <taxon>Myxococcia</taxon>
        <taxon>Myxococcales</taxon>
        <taxon>Cystobacterineae</taxon>
        <taxon>Archangiaceae</taxon>
        <taxon>Stigmatella</taxon>
    </lineage>
</organism>
<sequence>MRQSSSWLKVLPSMRPVSAPVSVLSKRSLGLLLVLGLSLAACGDEEAACAVGSEMQLTELFFGRNRQNAAPVSETEWQGFVDTSVTPRFQDGLTMFDADGQYRMSDGTLVREESKVLILLHDGSTARSRDIDTIRDEYKRQFSQESVLRMDSPACVSF</sequence>
<evidence type="ECO:0000313" key="2">
    <source>
        <dbReference type="EMBL" id="SET85319.1"/>
    </source>
</evidence>
<keyword evidence="1" id="KW-0732">Signal</keyword>
<proteinExistence type="predicted"/>
<feature type="chain" id="PRO_5011469221" description="DUF3574 domain-containing protein" evidence="1">
    <location>
        <begin position="44"/>
        <end position="158"/>
    </location>
</feature>
<feature type="signal peptide" evidence="1">
    <location>
        <begin position="1"/>
        <end position="43"/>
    </location>
</feature>
<evidence type="ECO:0000256" key="1">
    <source>
        <dbReference type="SAM" id="SignalP"/>
    </source>
</evidence>
<dbReference type="AlphaFoldDB" id="A0A1I0HQ75"/>
<gene>
    <name evidence="2" type="ORF">SAMN05443639_10513</name>
</gene>
<evidence type="ECO:0008006" key="4">
    <source>
        <dbReference type="Google" id="ProtNLM"/>
    </source>
</evidence>
<reference evidence="3" key="1">
    <citation type="submission" date="2016-10" db="EMBL/GenBank/DDBJ databases">
        <authorList>
            <person name="Varghese N."/>
            <person name="Submissions S."/>
        </authorList>
    </citation>
    <scope>NUCLEOTIDE SEQUENCE [LARGE SCALE GENOMIC DNA]</scope>
    <source>
        <strain evidence="3">DSM 16858</strain>
    </source>
</reference>
<name>A0A1I0HQ75_9BACT</name>
<keyword evidence="3" id="KW-1185">Reference proteome</keyword>
<dbReference type="EMBL" id="FOIJ01000005">
    <property type="protein sequence ID" value="SET85319.1"/>
    <property type="molecule type" value="Genomic_DNA"/>
</dbReference>
<protein>
    <recommendedName>
        <fullName evidence="4">DUF3574 domain-containing protein</fullName>
    </recommendedName>
</protein>
<evidence type="ECO:0000313" key="3">
    <source>
        <dbReference type="Proteomes" id="UP000199181"/>
    </source>
</evidence>
<dbReference type="Proteomes" id="UP000199181">
    <property type="component" value="Unassembled WGS sequence"/>
</dbReference>
<dbReference type="InterPro" id="IPR021957">
    <property type="entry name" value="DUF3574"/>
</dbReference>